<evidence type="ECO:0000256" key="14">
    <source>
        <dbReference type="ARBA" id="ARBA00049556"/>
    </source>
</evidence>
<evidence type="ECO:0000256" key="15">
    <source>
        <dbReference type="RuleBase" id="RU003707"/>
    </source>
</evidence>
<evidence type="ECO:0000256" key="3">
    <source>
        <dbReference type="ARBA" id="ARBA00008750"/>
    </source>
</evidence>
<keyword evidence="10" id="KW-0576">Peroxisome</keyword>
<dbReference type="GO" id="GO:0006635">
    <property type="term" value="P:fatty acid beta-oxidation"/>
    <property type="evidence" value="ECO:0007669"/>
    <property type="project" value="TreeGrafter"/>
</dbReference>
<name>A0A975ZNY0_9RHOB</name>
<dbReference type="PANTHER" id="PTHR23309:SF49">
    <property type="entry name" value="PEROXISOMAL BIFUNCTIONAL ENZYME"/>
    <property type="match status" value="1"/>
</dbReference>
<dbReference type="InterPro" id="IPR008927">
    <property type="entry name" value="6-PGluconate_DH-like_C_sf"/>
</dbReference>
<reference evidence="18 19" key="1">
    <citation type="submission" date="2016-10" db="EMBL/GenBank/DDBJ databases">
        <authorList>
            <person name="Varghese N."/>
            <person name="Submissions S."/>
        </authorList>
    </citation>
    <scope>NUCLEOTIDE SEQUENCE [LARGE SCALE GENOMIC DNA]</scope>
    <source>
        <strain evidence="18 19">FF3</strain>
    </source>
</reference>
<keyword evidence="11" id="KW-0413">Isomerase</keyword>
<evidence type="ECO:0000256" key="6">
    <source>
        <dbReference type="ARBA" id="ARBA00022963"/>
    </source>
</evidence>
<proteinExistence type="inferred from homology"/>
<evidence type="ECO:0000313" key="18">
    <source>
        <dbReference type="EMBL" id="SEJ70608.1"/>
    </source>
</evidence>
<dbReference type="Gene3D" id="3.40.50.720">
    <property type="entry name" value="NAD(P)-binding Rossmann-like Domain"/>
    <property type="match status" value="1"/>
</dbReference>
<dbReference type="SUPFAM" id="SSF51735">
    <property type="entry name" value="NAD(P)-binding Rossmann-fold domains"/>
    <property type="match status" value="1"/>
</dbReference>
<accession>A0A975ZNY0</accession>
<evidence type="ECO:0000256" key="8">
    <source>
        <dbReference type="ARBA" id="ARBA00023027"/>
    </source>
</evidence>
<comment type="similarity">
    <text evidence="3">In the N-terminal section; belongs to the enoyl-CoA hydratase/isomerase family.</text>
</comment>
<keyword evidence="19" id="KW-1185">Reference proteome</keyword>
<keyword evidence="12" id="KW-0456">Lyase</keyword>
<evidence type="ECO:0000256" key="11">
    <source>
        <dbReference type="ARBA" id="ARBA00023235"/>
    </source>
</evidence>
<dbReference type="Pfam" id="PF02737">
    <property type="entry name" value="3HCDH_N"/>
    <property type="match status" value="1"/>
</dbReference>
<protein>
    <submittedName>
        <fullName evidence="18">Short chain enoyl-CoA hydratase</fullName>
    </submittedName>
</protein>
<organism evidence="18 19">
    <name type="scientific">Marinovum algicola</name>
    <dbReference type="NCBI Taxonomy" id="42444"/>
    <lineage>
        <taxon>Bacteria</taxon>
        <taxon>Pseudomonadati</taxon>
        <taxon>Pseudomonadota</taxon>
        <taxon>Alphaproteobacteria</taxon>
        <taxon>Rhodobacterales</taxon>
        <taxon>Roseobacteraceae</taxon>
        <taxon>Marinovum</taxon>
    </lineage>
</organism>
<evidence type="ECO:0000256" key="9">
    <source>
        <dbReference type="ARBA" id="ARBA00023098"/>
    </source>
</evidence>
<evidence type="ECO:0000256" key="10">
    <source>
        <dbReference type="ARBA" id="ARBA00023140"/>
    </source>
</evidence>
<dbReference type="CDD" id="cd06558">
    <property type="entry name" value="crotonase-like"/>
    <property type="match status" value="1"/>
</dbReference>
<comment type="subcellular location">
    <subcellularLocation>
        <location evidence="1">Peroxisome</location>
    </subcellularLocation>
</comment>
<dbReference type="EMBL" id="FNYY01000009">
    <property type="protein sequence ID" value="SEJ70608.1"/>
    <property type="molecule type" value="Genomic_DNA"/>
</dbReference>
<dbReference type="Gene3D" id="1.10.1040.50">
    <property type="match status" value="1"/>
</dbReference>
<dbReference type="GeneID" id="80818938"/>
<dbReference type="InterPro" id="IPR006108">
    <property type="entry name" value="3HC_DH_C"/>
</dbReference>
<dbReference type="Pfam" id="PF00378">
    <property type="entry name" value="ECH_1"/>
    <property type="match status" value="1"/>
</dbReference>
<dbReference type="GO" id="GO:0016853">
    <property type="term" value="F:isomerase activity"/>
    <property type="evidence" value="ECO:0007669"/>
    <property type="project" value="UniProtKB-KW"/>
</dbReference>
<keyword evidence="13" id="KW-0511">Multifunctional enzyme</keyword>
<evidence type="ECO:0000256" key="13">
    <source>
        <dbReference type="ARBA" id="ARBA00023268"/>
    </source>
</evidence>
<feature type="domain" description="3-hydroxyacyl-CoA dehydrogenase C-terminal" evidence="16">
    <location>
        <begin position="467"/>
        <end position="560"/>
    </location>
</feature>
<evidence type="ECO:0000256" key="2">
    <source>
        <dbReference type="ARBA" id="ARBA00005005"/>
    </source>
</evidence>
<evidence type="ECO:0000313" key="19">
    <source>
        <dbReference type="Proteomes" id="UP000182932"/>
    </source>
</evidence>
<comment type="subunit">
    <text evidence="4">Monomer.</text>
</comment>
<dbReference type="InterPro" id="IPR006176">
    <property type="entry name" value="3-OHacyl-CoA_DH_NAD-bd"/>
</dbReference>
<dbReference type="AlphaFoldDB" id="A0A975ZNY0"/>
<dbReference type="Proteomes" id="UP000182932">
    <property type="component" value="Unassembled WGS sequence"/>
</dbReference>
<dbReference type="GO" id="GO:0070403">
    <property type="term" value="F:NAD+ binding"/>
    <property type="evidence" value="ECO:0007669"/>
    <property type="project" value="InterPro"/>
</dbReference>
<evidence type="ECO:0000259" key="16">
    <source>
        <dbReference type="Pfam" id="PF00725"/>
    </source>
</evidence>
<dbReference type="FunFam" id="3.40.50.720:FF:000009">
    <property type="entry name" value="Fatty oxidation complex, alpha subunit"/>
    <property type="match status" value="1"/>
</dbReference>
<dbReference type="InterPro" id="IPR018376">
    <property type="entry name" value="Enoyl-CoA_hyd/isom_CS"/>
</dbReference>
<comment type="caution">
    <text evidence="18">The sequence shown here is derived from an EMBL/GenBank/DDBJ whole genome shotgun (WGS) entry which is preliminary data.</text>
</comment>
<comment type="pathway">
    <text evidence="2">Lipid metabolism; fatty acid beta-oxidation.</text>
</comment>
<dbReference type="GO" id="GO:0003857">
    <property type="term" value="F:(3S)-3-hydroxyacyl-CoA dehydrogenase (NAD+) activity"/>
    <property type="evidence" value="ECO:0007669"/>
    <property type="project" value="UniProtKB-EC"/>
</dbReference>
<dbReference type="Pfam" id="PF00725">
    <property type="entry name" value="3HCDH"/>
    <property type="match status" value="1"/>
</dbReference>
<dbReference type="PROSITE" id="PS00166">
    <property type="entry name" value="ENOYL_COA_HYDRATASE"/>
    <property type="match status" value="1"/>
</dbReference>
<dbReference type="InterPro" id="IPR001753">
    <property type="entry name" value="Enoyl-CoA_hydra/iso"/>
</dbReference>
<gene>
    <name evidence="18" type="ORF">SAMN04487940_10953</name>
</gene>
<dbReference type="SUPFAM" id="SSF48179">
    <property type="entry name" value="6-phosphogluconate dehydrogenase C-terminal domain-like"/>
    <property type="match status" value="2"/>
</dbReference>
<evidence type="ECO:0000256" key="5">
    <source>
        <dbReference type="ARBA" id="ARBA00022832"/>
    </source>
</evidence>
<dbReference type="InterPro" id="IPR036291">
    <property type="entry name" value="NAD(P)-bd_dom_sf"/>
</dbReference>
<evidence type="ECO:0000256" key="4">
    <source>
        <dbReference type="ARBA" id="ARBA00011245"/>
    </source>
</evidence>
<keyword evidence="9" id="KW-0443">Lipid metabolism</keyword>
<evidence type="ECO:0000256" key="7">
    <source>
        <dbReference type="ARBA" id="ARBA00023002"/>
    </source>
</evidence>
<evidence type="ECO:0000259" key="17">
    <source>
        <dbReference type="Pfam" id="PF02737"/>
    </source>
</evidence>
<keyword evidence="7" id="KW-0560">Oxidoreductase</keyword>
<evidence type="ECO:0000256" key="1">
    <source>
        <dbReference type="ARBA" id="ARBA00004275"/>
    </source>
</evidence>
<dbReference type="RefSeq" id="WP_074837079.1">
    <property type="nucleotide sequence ID" value="NZ_FNYY01000009.1"/>
</dbReference>
<feature type="domain" description="3-hydroxyacyl-CoA dehydrogenase NAD binding" evidence="17">
    <location>
        <begin position="287"/>
        <end position="461"/>
    </location>
</feature>
<keyword evidence="6" id="KW-0442">Lipid degradation</keyword>
<comment type="catalytic activity">
    <reaction evidence="14">
        <text>a (3S)-3-hydroxyacyl-CoA + NAD(+) = a 3-oxoacyl-CoA + NADH + H(+)</text>
        <dbReference type="Rhea" id="RHEA:22432"/>
        <dbReference type="ChEBI" id="CHEBI:15378"/>
        <dbReference type="ChEBI" id="CHEBI:57318"/>
        <dbReference type="ChEBI" id="CHEBI:57540"/>
        <dbReference type="ChEBI" id="CHEBI:57945"/>
        <dbReference type="ChEBI" id="CHEBI:90726"/>
        <dbReference type="EC" id="1.1.1.35"/>
    </reaction>
</comment>
<dbReference type="GO" id="GO:0004300">
    <property type="term" value="F:enoyl-CoA hydratase activity"/>
    <property type="evidence" value="ECO:0007669"/>
    <property type="project" value="UniProtKB-ARBA"/>
</dbReference>
<dbReference type="InterPro" id="IPR029045">
    <property type="entry name" value="ClpP/crotonase-like_dom_sf"/>
</dbReference>
<keyword evidence="5" id="KW-0276">Fatty acid metabolism</keyword>
<dbReference type="PANTHER" id="PTHR23309">
    <property type="entry name" value="3-HYDROXYACYL-COA DEHYROGENASE"/>
    <property type="match status" value="1"/>
</dbReference>
<sequence>MTVELTHDGNLAIVTIDNPPVNVTSQAVRAALLSRIETLERDPAVAAVVLRCAGRTFIAGADATEFDAPPQAPHLPDVIAAVEASDKPWIAALHGTVLGGGLEVAMGCHIRIAAPGTRLGLPEVTLGLIPGAGGTVRLPRLVPGDLALRMIAGGKPITAQDALSAGLIDAIAGDDLLQAALTRARKATGTVPTLSRPVRPFDAGALAGIGARLVAKARGQVSVAEAVEAVTQALTAPPEDALQAERARFLRLKSSPQCAALRHVFFAERRSLSDPRAKGTAREIAEVGVVGGGTMGAGIATACLRRGFQVRMVERDAATAEAGARRVREMVEESARREGQDAAAVAVTLDRFAAGTEYAALAQADLVIEAVFEEMAVKKAVFAELEAATRPDAILATNTSYLDIDELAATLDDPSRVIGLHFFSPAHVMKLLEIVLPDAVADTVAASAAAFAKRLGKIGVFAGVCEGFIGNRIMSAYRREAEYIVEDGAWPEEVDAAMRDFGFPIGIFEMQDMAGLDIGWAMRKRRAATRDPNERYVAIADRICEAGRLGRKAGAGWYDYVEGRPVPSETVRGMIAAERARQGRTADRPADIMRRLLDAMQAEARAVLADGTARRAEDIDVVMVNGYGFPRHRGGPMFLAGQP</sequence>
<dbReference type="Gene3D" id="3.90.226.10">
    <property type="entry name" value="2-enoyl-CoA Hydratase, Chain A, domain 1"/>
    <property type="match status" value="1"/>
</dbReference>
<comment type="similarity">
    <text evidence="15">Belongs to the enoyl-CoA hydratase/isomerase family.</text>
</comment>
<evidence type="ECO:0000256" key="12">
    <source>
        <dbReference type="ARBA" id="ARBA00023239"/>
    </source>
</evidence>
<dbReference type="SUPFAM" id="SSF52096">
    <property type="entry name" value="ClpP/crotonase"/>
    <property type="match status" value="1"/>
</dbReference>
<keyword evidence="8" id="KW-0520">NAD</keyword>